<feature type="non-terminal residue" evidence="1">
    <location>
        <position position="314"/>
    </location>
</feature>
<evidence type="ECO:0000313" key="2">
    <source>
        <dbReference type="Proteomes" id="UP000814033"/>
    </source>
</evidence>
<comment type="caution">
    <text evidence="1">The sequence shown here is derived from an EMBL/GenBank/DDBJ whole genome shotgun (WGS) entry which is preliminary data.</text>
</comment>
<evidence type="ECO:0000313" key="1">
    <source>
        <dbReference type="EMBL" id="KAI0038331.1"/>
    </source>
</evidence>
<gene>
    <name evidence="1" type="ORF">FA95DRAFT_1505822</name>
</gene>
<dbReference type="EMBL" id="MU276527">
    <property type="protein sequence ID" value="KAI0038331.1"/>
    <property type="molecule type" value="Genomic_DNA"/>
</dbReference>
<name>A0ACB8R3Y1_9AGAM</name>
<organism evidence="1 2">
    <name type="scientific">Auriscalpium vulgare</name>
    <dbReference type="NCBI Taxonomy" id="40419"/>
    <lineage>
        <taxon>Eukaryota</taxon>
        <taxon>Fungi</taxon>
        <taxon>Dikarya</taxon>
        <taxon>Basidiomycota</taxon>
        <taxon>Agaricomycotina</taxon>
        <taxon>Agaricomycetes</taxon>
        <taxon>Russulales</taxon>
        <taxon>Auriscalpiaceae</taxon>
        <taxon>Auriscalpium</taxon>
    </lineage>
</organism>
<accession>A0ACB8R3Y1</accession>
<dbReference type="Proteomes" id="UP000814033">
    <property type="component" value="Unassembled WGS sequence"/>
</dbReference>
<sequence>MRIDAAARPTRPPRPSVVDVPDKDSGRRGDALPASSDHILEPARAPRADAPPAPPAPPPVVITIKASRRPAPGHSAVGIAALSFQGRIGAPDGPEVRYRADSGADLSLISAEYLASLPDAHRPRVRQGLQMSLYQLTSGASLAGYVTLPVLVTSREGPLLQFEAECYVVPGMTVPVLLGEDFHLNYELGVQRRIQGGSIVRVGAHDLSIAATSSKSDGPRRNQTRRRRARLDAAQPIARAAVDVRIAPFSNRQVPLRFLDATSAEWFLEKTVLGQADGSFLVTTPTLLTSAQPLVSVSNPTARPHIIRAGDLIG</sequence>
<protein>
    <submittedName>
        <fullName evidence="1">Uncharacterized protein</fullName>
    </submittedName>
</protein>
<proteinExistence type="predicted"/>
<reference evidence="1" key="2">
    <citation type="journal article" date="2022" name="New Phytol.">
        <title>Evolutionary transition to the ectomycorrhizal habit in the genomes of a hyperdiverse lineage of mushroom-forming fungi.</title>
        <authorList>
            <person name="Looney B."/>
            <person name="Miyauchi S."/>
            <person name="Morin E."/>
            <person name="Drula E."/>
            <person name="Courty P.E."/>
            <person name="Kohler A."/>
            <person name="Kuo A."/>
            <person name="LaButti K."/>
            <person name="Pangilinan J."/>
            <person name="Lipzen A."/>
            <person name="Riley R."/>
            <person name="Andreopoulos W."/>
            <person name="He G."/>
            <person name="Johnson J."/>
            <person name="Nolan M."/>
            <person name="Tritt A."/>
            <person name="Barry K.W."/>
            <person name="Grigoriev I.V."/>
            <person name="Nagy L.G."/>
            <person name="Hibbett D."/>
            <person name="Henrissat B."/>
            <person name="Matheny P.B."/>
            <person name="Labbe J."/>
            <person name="Martin F.M."/>
        </authorList>
    </citation>
    <scope>NUCLEOTIDE SEQUENCE</scope>
    <source>
        <strain evidence="1">FP105234-sp</strain>
    </source>
</reference>
<reference evidence="1" key="1">
    <citation type="submission" date="2021-02" db="EMBL/GenBank/DDBJ databases">
        <authorList>
            <consortium name="DOE Joint Genome Institute"/>
            <person name="Ahrendt S."/>
            <person name="Looney B.P."/>
            <person name="Miyauchi S."/>
            <person name="Morin E."/>
            <person name="Drula E."/>
            <person name="Courty P.E."/>
            <person name="Chicoki N."/>
            <person name="Fauchery L."/>
            <person name="Kohler A."/>
            <person name="Kuo A."/>
            <person name="Labutti K."/>
            <person name="Pangilinan J."/>
            <person name="Lipzen A."/>
            <person name="Riley R."/>
            <person name="Andreopoulos W."/>
            <person name="He G."/>
            <person name="Johnson J."/>
            <person name="Barry K.W."/>
            <person name="Grigoriev I.V."/>
            <person name="Nagy L."/>
            <person name="Hibbett D."/>
            <person name="Henrissat B."/>
            <person name="Matheny P.B."/>
            <person name="Labbe J."/>
            <person name="Martin F."/>
        </authorList>
    </citation>
    <scope>NUCLEOTIDE SEQUENCE</scope>
    <source>
        <strain evidence="1">FP105234-sp</strain>
    </source>
</reference>
<keyword evidence="2" id="KW-1185">Reference proteome</keyword>